<dbReference type="SMART" id="SM00388">
    <property type="entry name" value="HisKA"/>
    <property type="match status" value="1"/>
</dbReference>
<dbReference type="Proteomes" id="UP000092164">
    <property type="component" value="Unassembled WGS sequence"/>
</dbReference>
<accession>A0A1B7ZBF6</accession>
<evidence type="ECO:0000256" key="7">
    <source>
        <dbReference type="SAM" id="Phobius"/>
    </source>
</evidence>
<dbReference type="InterPro" id="IPR005467">
    <property type="entry name" value="His_kinase_dom"/>
</dbReference>
<evidence type="ECO:0000259" key="8">
    <source>
        <dbReference type="PROSITE" id="PS50109"/>
    </source>
</evidence>
<reference evidence="10" key="1">
    <citation type="submission" date="2016-06" db="EMBL/GenBank/DDBJ databases">
        <authorList>
            <person name="Zhan P."/>
        </authorList>
    </citation>
    <scope>NUCLEOTIDE SEQUENCE [LARGE SCALE GENOMIC DNA]</scope>
    <source>
        <strain evidence="10">T28</strain>
    </source>
</reference>
<dbReference type="PROSITE" id="PS50109">
    <property type="entry name" value="HIS_KIN"/>
    <property type="match status" value="1"/>
</dbReference>
<feature type="domain" description="Histidine kinase" evidence="8">
    <location>
        <begin position="208"/>
        <end position="422"/>
    </location>
</feature>
<dbReference type="SUPFAM" id="SSF55874">
    <property type="entry name" value="ATPase domain of HSP90 chaperone/DNA topoisomerase II/histidine kinase"/>
    <property type="match status" value="1"/>
</dbReference>
<gene>
    <name evidence="9" type="ORF">A9200_17195</name>
</gene>
<keyword evidence="5 9" id="KW-0418">Kinase</keyword>
<dbReference type="GO" id="GO:0000155">
    <property type="term" value="F:phosphorelay sensor kinase activity"/>
    <property type="evidence" value="ECO:0007669"/>
    <property type="project" value="InterPro"/>
</dbReference>
<dbReference type="SMART" id="SM00387">
    <property type="entry name" value="HATPase_c"/>
    <property type="match status" value="1"/>
</dbReference>
<dbReference type="STRING" id="1836467.BTR34_03595"/>
<dbReference type="GO" id="GO:0016036">
    <property type="term" value="P:cellular response to phosphate starvation"/>
    <property type="evidence" value="ECO:0007669"/>
    <property type="project" value="TreeGrafter"/>
</dbReference>
<dbReference type="InterPro" id="IPR036890">
    <property type="entry name" value="HATPase_C_sf"/>
</dbReference>
<evidence type="ECO:0000256" key="5">
    <source>
        <dbReference type="ARBA" id="ARBA00022777"/>
    </source>
</evidence>
<dbReference type="AlphaFoldDB" id="A0A1B7ZBF6"/>
<feature type="transmembrane region" description="Helical" evidence="7">
    <location>
        <begin position="170"/>
        <end position="189"/>
    </location>
</feature>
<protein>
    <recommendedName>
        <fullName evidence="2">histidine kinase</fullName>
        <ecNumber evidence="2">2.7.13.3</ecNumber>
    </recommendedName>
</protein>
<keyword evidence="6" id="KW-0902">Two-component regulatory system</keyword>
<dbReference type="GO" id="GO:0004721">
    <property type="term" value="F:phosphoprotein phosphatase activity"/>
    <property type="evidence" value="ECO:0007669"/>
    <property type="project" value="TreeGrafter"/>
</dbReference>
<comment type="catalytic activity">
    <reaction evidence="1">
        <text>ATP + protein L-histidine = ADP + protein N-phospho-L-histidine.</text>
        <dbReference type="EC" id="2.7.13.3"/>
    </reaction>
</comment>
<evidence type="ECO:0000256" key="3">
    <source>
        <dbReference type="ARBA" id="ARBA00022553"/>
    </source>
</evidence>
<dbReference type="FunFam" id="3.30.565.10:FF:000006">
    <property type="entry name" value="Sensor histidine kinase WalK"/>
    <property type="match status" value="1"/>
</dbReference>
<evidence type="ECO:0000313" key="9">
    <source>
        <dbReference type="EMBL" id="OBR40036.1"/>
    </source>
</evidence>
<keyword evidence="7" id="KW-1133">Transmembrane helix</keyword>
<dbReference type="InterPro" id="IPR036097">
    <property type="entry name" value="HisK_dim/P_sf"/>
</dbReference>
<dbReference type="PANTHER" id="PTHR45453:SF1">
    <property type="entry name" value="PHOSPHATE REGULON SENSOR PROTEIN PHOR"/>
    <property type="match status" value="1"/>
</dbReference>
<dbReference type="InterPro" id="IPR003594">
    <property type="entry name" value="HATPase_dom"/>
</dbReference>
<organism evidence="9 10">
    <name type="scientific">Maribacter hydrothermalis</name>
    <dbReference type="NCBI Taxonomy" id="1836467"/>
    <lineage>
        <taxon>Bacteria</taxon>
        <taxon>Pseudomonadati</taxon>
        <taxon>Bacteroidota</taxon>
        <taxon>Flavobacteriia</taxon>
        <taxon>Flavobacteriales</taxon>
        <taxon>Flavobacteriaceae</taxon>
        <taxon>Maribacter</taxon>
    </lineage>
</organism>
<dbReference type="InterPro" id="IPR003661">
    <property type="entry name" value="HisK_dim/P_dom"/>
</dbReference>
<evidence type="ECO:0000256" key="2">
    <source>
        <dbReference type="ARBA" id="ARBA00012438"/>
    </source>
</evidence>
<name>A0A1B7ZBF6_9FLAO</name>
<dbReference type="CDD" id="cd00082">
    <property type="entry name" value="HisKA"/>
    <property type="match status" value="1"/>
</dbReference>
<dbReference type="InterPro" id="IPR050351">
    <property type="entry name" value="BphY/WalK/GraS-like"/>
</dbReference>
<dbReference type="GO" id="GO:0005886">
    <property type="term" value="C:plasma membrane"/>
    <property type="evidence" value="ECO:0007669"/>
    <property type="project" value="TreeGrafter"/>
</dbReference>
<dbReference type="PANTHER" id="PTHR45453">
    <property type="entry name" value="PHOSPHATE REGULON SENSOR PROTEIN PHOR"/>
    <property type="match status" value="1"/>
</dbReference>
<keyword evidence="7" id="KW-0472">Membrane</keyword>
<dbReference type="Gene3D" id="3.30.565.10">
    <property type="entry name" value="Histidine kinase-like ATPase, C-terminal domain"/>
    <property type="match status" value="1"/>
</dbReference>
<evidence type="ECO:0000256" key="1">
    <source>
        <dbReference type="ARBA" id="ARBA00000085"/>
    </source>
</evidence>
<feature type="transmembrane region" description="Helical" evidence="7">
    <location>
        <begin position="7"/>
        <end position="26"/>
    </location>
</feature>
<evidence type="ECO:0000256" key="6">
    <source>
        <dbReference type="ARBA" id="ARBA00023012"/>
    </source>
</evidence>
<dbReference type="Pfam" id="PF02518">
    <property type="entry name" value="HATPase_c"/>
    <property type="match status" value="1"/>
</dbReference>
<dbReference type="InterPro" id="IPR004358">
    <property type="entry name" value="Sig_transdc_His_kin-like_C"/>
</dbReference>
<keyword evidence="4" id="KW-0808">Transferase</keyword>
<proteinExistence type="predicted"/>
<evidence type="ECO:0000313" key="10">
    <source>
        <dbReference type="Proteomes" id="UP000092164"/>
    </source>
</evidence>
<dbReference type="KEGG" id="mart:BTR34_03595"/>
<comment type="caution">
    <text evidence="9">The sequence shown here is derived from an EMBL/GenBank/DDBJ whole genome shotgun (WGS) entry which is preliminary data.</text>
</comment>
<sequence>MVKKRNIYITIFLVSIIGLAIVQYQYLRIGLSLAKVQFNTQLGEVSKEIADGLETKNQLTFLIVSALKEDTSYFNDSVGSVQDASKYFLNDFLTEKLVRAGIETEFTYTLQTKDSLYYLQSANRFDEDEEMVSYPIELSGYLPKEFGAKVVLQMQFKNLNTYFLAKLNGLTVPSLLFIMGICIAVIWVLRTYYWQQNVITTTNEFINNLTHELKTPVFSIGLATKILEDKANENQVPLLKIIKQQVNRLTVQIEKVLELGSLESNFNVLKLNNVDFKPYVEKICHEFKTLVSMEKVQFSYHLETGNYTIKAEVFHLENALNNILDNAKKYAKDPVITLSAYVENRKLSIKICDNGSGIDSEDQDKIFLKYFRVKNMENEAVEGYGLGLSYVKKVVEKHHGKVVVESEKGVGTSVLIRIPLCHE</sequence>
<keyword evidence="7" id="KW-0812">Transmembrane</keyword>
<dbReference type="Gene3D" id="1.10.287.130">
    <property type="match status" value="1"/>
</dbReference>
<evidence type="ECO:0000256" key="4">
    <source>
        <dbReference type="ARBA" id="ARBA00022679"/>
    </source>
</evidence>
<dbReference type="PRINTS" id="PR00344">
    <property type="entry name" value="BCTRLSENSOR"/>
</dbReference>
<keyword evidence="10" id="KW-1185">Reference proteome</keyword>
<keyword evidence="3" id="KW-0597">Phosphoprotein</keyword>
<dbReference type="SUPFAM" id="SSF47384">
    <property type="entry name" value="Homodimeric domain of signal transducing histidine kinase"/>
    <property type="match status" value="1"/>
</dbReference>
<dbReference type="EC" id="2.7.13.3" evidence="2"/>
<dbReference type="EMBL" id="LZFP01000010">
    <property type="protein sequence ID" value="OBR40036.1"/>
    <property type="molecule type" value="Genomic_DNA"/>
</dbReference>
<dbReference type="Pfam" id="PF00512">
    <property type="entry name" value="HisKA"/>
    <property type="match status" value="1"/>
</dbReference>